<keyword evidence="3" id="KW-1185">Reference proteome</keyword>
<feature type="region of interest" description="Disordered" evidence="1">
    <location>
        <begin position="118"/>
        <end position="140"/>
    </location>
</feature>
<proteinExistence type="predicted"/>
<evidence type="ECO:0000313" key="3">
    <source>
        <dbReference type="Proteomes" id="UP000022910"/>
    </source>
</evidence>
<comment type="caution">
    <text evidence="2">The sequence shown here is derived from an EMBL/GenBank/DDBJ whole genome shotgun (WGS) entry which is preliminary data.</text>
</comment>
<feature type="compositionally biased region" description="Polar residues" evidence="1">
    <location>
        <begin position="21"/>
        <end position="47"/>
    </location>
</feature>
<sequence length="140" mass="16058">MKGKKPIFINLVNENDEGNDDTIQQNKRNNDQSTQQNERNNDSNKSTLQMQIEELTRLLKSVTKEKQKITDPKENIIDWSNVDLEIQGSKSRKNQYVTRSLNKPKYVQKYGIPELSKSVQSRLSPSLFPSFFSSSSSTSS</sequence>
<dbReference type="OrthoDB" id="2421417at2759"/>
<evidence type="ECO:0000313" key="2">
    <source>
        <dbReference type="EMBL" id="EXX78103.1"/>
    </source>
</evidence>
<accession>A0A015NFI4</accession>
<name>A0A015NFI4_RHIIW</name>
<gene>
    <name evidence="2" type="ORF">RirG_017990</name>
</gene>
<dbReference type="EMBL" id="JEMT01009653">
    <property type="protein sequence ID" value="EXX78103.1"/>
    <property type="molecule type" value="Genomic_DNA"/>
</dbReference>
<feature type="compositionally biased region" description="Low complexity" evidence="1">
    <location>
        <begin position="121"/>
        <end position="140"/>
    </location>
</feature>
<dbReference type="HOGENOM" id="CLU_1571480_0_0_1"/>
<dbReference type="AlphaFoldDB" id="A0A015NFI4"/>
<dbReference type="Proteomes" id="UP000022910">
    <property type="component" value="Unassembled WGS sequence"/>
</dbReference>
<evidence type="ECO:0000256" key="1">
    <source>
        <dbReference type="SAM" id="MobiDB-lite"/>
    </source>
</evidence>
<feature type="region of interest" description="Disordered" evidence="1">
    <location>
        <begin position="1"/>
        <end position="47"/>
    </location>
</feature>
<reference evidence="2 3" key="1">
    <citation type="submission" date="2014-02" db="EMBL/GenBank/DDBJ databases">
        <title>Single nucleus genome sequencing reveals high similarity among nuclei of an endomycorrhizal fungus.</title>
        <authorList>
            <person name="Lin K."/>
            <person name="Geurts R."/>
            <person name="Zhang Z."/>
            <person name="Limpens E."/>
            <person name="Saunders D.G."/>
            <person name="Mu D."/>
            <person name="Pang E."/>
            <person name="Cao H."/>
            <person name="Cha H."/>
            <person name="Lin T."/>
            <person name="Zhou Q."/>
            <person name="Shang Y."/>
            <person name="Li Y."/>
            <person name="Ivanov S."/>
            <person name="Sharma T."/>
            <person name="Velzen R.V."/>
            <person name="Ruijter N.D."/>
            <person name="Aanen D.K."/>
            <person name="Win J."/>
            <person name="Kamoun S."/>
            <person name="Bisseling T."/>
            <person name="Huang S."/>
        </authorList>
    </citation>
    <scope>NUCLEOTIDE SEQUENCE [LARGE SCALE GENOMIC DNA]</scope>
    <source>
        <strain evidence="3">DAOM197198w</strain>
    </source>
</reference>
<organism evidence="2 3">
    <name type="scientific">Rhizophagus irregularis (strain DAOM 197198w)</name>
    <name type="common">Glomus intraradices</name>
    <dbReference type="NCBI Taxonomy" id="1432141"/>
    <lineage>
        <taxon>Eukaryota</taxon>
        <taxon>Fungi</taxon>
        <taxon>Fungi incertae sedis</taxon>
        <taxon>Mucoromycota</taxon>
        <taxon>Glomeromycotina</taxon>
        <taxon>Glomeromycetes</taxon>
        <taxon>Glomerales</taxon>
        <taxon>Glomeraceae</taxon>
        <taxon>Rhizophagus</taxon>
    </lineage>
</organism>
<protein>
    <submittedName>
        <fullName evidence="2">Uncharacterized protein</fullName>
    </submittedName>
</protein>